<protein>
    <submittedName>
        <fullName evidence="15">Uncharacterized protein</fullName>
    </submittedName>
</protein>
<feature type="transmembrane region" description="Helical" evidence="12">
    <location>
        <begin position="196"/>
        <end position="213"/>
    </location>
</feature>
<dbReference type="NCBIfam" id="TIGR01657">
    <property type="entry name" value="P-ATPase-V"/>
    <property type="match status" value="1"/>
</dbReference>
<evidence type="ECO:0000259" key="14">
    <source>
        <dbReference type="Pfam" id="PF23143"/>
    </source>
</evidence>
<dbReference type="GO" id="GO:0015662">
    <property type="term" value="F:P-type ion transporter activity"/>
    <property type="evidence" value="ECO:0007669"/>
    <property type="project" value="TreeGrafter"/>
</dbReference>
<evidence type="ECO:0000256" key="9">
    <source>
        <dbReference type="ARBA" id="ARBA00022967"/>
    </source>
</evidence>
<dbReference type="GO" id="GO:0046872">
    <property type="term" value="F:metal ion binding"/>
    <property type="evidence" value="ECO:0007669"/>
    <property type="project" value="UniProtKB-KW"/>
</dbReference>
<evidence type="ECO:0000256" key="5">
    <source>
        <dbReference type="ARBA" id="ARBA00022741"/>
    </source>
</evidence>
<sequence>MRSAPASLVQTKLIKASSLHSRLPRSQHAYVWPFVFLYPAWTFIYLFRYDEWIRSEEITFVTLGSLLTLNSLLFLTCQWSVSIKASLTCKKESDPTKANVIRIIPEQHHGLGALCDLHHENGDIFFFFQKKKYIYNADKKLFVKITYPSDNGLTMGELQKARGLTEAQTKTSQATYGMNRFDIPTPKFTELFKEHAVAPFFIFQVFCVALWMLDEYWYYSLFTLFMLIVFESTVVWQRLKTIGEFQGMSIKPFHVNVRRNGSWINILSDELLPGDLVSIVRTKEDSGVPCDMVIIDGSCIVNEAMLSGESTPLLKEGIMLRDTEDVLELNGADKLNALYGGTKVLQVTPPTSSLKAPDGGCLCYVVRTGFGTAQGKLVRTMVYSTERITANNLEALLFILFLLIFAIVASYYVWVEGTAQGRKRGKLLLDCILIITSVVPPELPMELSLAVNTSLIGLAKHHIFCVEPFRIPFAGKVDVCCFDKTGTLTGEDLVVEGVCGIDVMDPQQLIQPEQAPRSSRHVLATAHALVQLEEGLVGDPMERVTLEALKWNVGRHDNVYPDNSKSEHMLIRRRFQFSSALKRMSTISTLTSPEFKTTKLFVAVKGAPETLKNMYSQLPKHYEDTYKQFTRRGSRVLALGYKYLPDGLNTDQINALNRDNVESQLVFAGFLVFHCPLKEDSAAAIKQLNESSHRCVMITGDNPLTACHVARQVDIVNRDVLIMDVREDGRGEDDLIWKSIDETKIIDLDPTKPFDSTIFRDYDICVTGPAMAQYENKVNFAELIRHTWVYARVSPGQKETILTTLKACGYTTLMCGDGTNDVGALKQAHIGVALLDGKPEDLVRIAEYNQIQRLKNVYENQIKFTARFNMAPPPPHAKIAQFFPPEVVAAKQQAAREAAGMGAVDENGRPVAAPKPKLDMDGLADMLEDMDDEAPPTIKLGDASAAAPFTSKLSTPMSIVEIIRLGRSTLVATMQMYKILALNCLITAYSLSVLYLDGIKTGDFQATITGMLLAVCFMCISKATPLDKLSKERPQPNIFNFYIILSVLGQFAVHIFSLVYITREAKVYEPDRDIDLERTFEPGLLNSAIYLISLSMQVSTFAINYKGHPFRESLKENTYLYRGLLAVGGVAVAGATEFVPEFNEWLQLVPFPEDFKTKLMGIMFFDYFVAWAIEITCNHLFGNFAAKDIVRP</sequence>
<comment type="subcellular location">
    <subcellularLocation>
        <location evidence="1">Endoplasmic reticulum membrane</location>
        <topology evidence="1">Multi-pass membrane protein</topology>
    </subcellularLocation>
</comment>
<dbReference type="AlphaFoldDB" id="A0A9P5SSX1"/>
<feature type="transmembrane region" description="Helical" evidence="12">
    <location>
        <begin position="1088"/>
        <end position="1107"/>
    </location>
</feature>
<dbReference type="FunFam" id="3.40.50.1000:FF:000071">
    <property type="entry name" value="Cation-transporting ATPase"/>
    <property type="match status" value="1"/>
</dbReference>
<evidence type="ECO:0000256" key="6">
    <source>
        <dbReference type="ARBA" id="ARBA00022824"/>
    </source>
</evidence>
<keyword evidence="11 12" id="KW-0472">Membrane</keyword>
<dbReference type="InterPro" id="IPR023298">
    <property type="entry name" value="ATPase_P-typ_TM_dom_sf"/>
</dbReference>
<dbReference type="NCBIfam" id="TIGR01494">
    <property type="entry name" value="ATPase_P-type"/>
    <property type="match status" value="1"/>
</dbReference>
<dbReference type="InterPro" id="IPR059000">
    <property type="entry name" value="ATPase_P-type_domA"/>
</dbReference>
<dbReference type="Gene3D" id="3.40.1110.10">
    <property type="entry name" value="Calcium-transporting ATPase, cytoplasmic domain N"/>
    <property type="match status" value="1"/>
</dbReference>
<evidence type="ECO:0000256" key="10">
    <source>
        <dbReference type="ARBA" id="ARBA00022989"/>
    </source>
</evidence>
<dbReference type="GO" id="GO:0019829">
    <property type="term" value="F:ATPase-coupled monoatomic cation transmembrane transporter activity"/>
    <property type="evidence" value="ECO:0007669"/>
    <property type="project" value="TreeGrafter"/>
</dbReference>
<dbReference type="GO" id="GO:0005789">
    <property type="term" value="C:endoplasmic reticulum membrane"/>
    <property type="evidence" value="ECO:0007669"/>
    <property type="project" value="UniProtKB-SubCell"/>
</dbReference>
<dbReference type="InterPro" id="IPR023299">
    <property type="entry name" value="ATPase_P-typ_cyto_dom_N"/>
</dbReference>
<evidence type="ECO:0000256" key="2">
    <source>
        <dbReference type="ARBA" id="ARBA00006000"/>
    </source>
</evidence>
<keyword evidence="4" id="KW-0479">Metal-binding</keyword>
<dbReference type="PROSITE" id="PS01229">
    <property type="entry name" value="COF_2"/>
    <property type="match status" value="1"/>
</dbReference>
<evidence type="ECO:0000256" key="11">
    <source>
        <dbReference type="ARBA" id="ARBA00023136"/>
    </source>
</evidence>
<dbReference type="EMBL" id="JAAAUY010000084">
    <property type="protein sequence ID" value="KAF9335827.1"/>
    <property type="molecule type" value="Genomic_DNA"/>
</dbReference>
<dbReference type="SUPFAM" id="SSF81653">
    <property type="entry name" value="Calcium ATPase, transduction domain A"/>
    <property type="match status" value="1"/>
</dbReference>
<keyword evidence="8" id="KW-0460">Magnesium</keyword>
<evidence type="ECO:0000259" key="13">
    <source>
        <dbReference type="Pfam" id="PF00122"/>
    </source>
</evidence>
<dbReference type="GO" id="GO:0006874">
    <property type="term" value="P:intracellular calcium ion homeostasis"/>
    <property type="evidence" value="ECO:0007669"/>
    <property type="project" value="TreeGrafter"/>
</dbReference>
<dbReference type="GO" id="GO:0005524">
    <property type="term" value="F:ATP binding"/>
    <property type="evidence" value="ECO:0007669"/>
    <property type="project" value="UniProtKB-KW"/>
</dbReference>
<gene>
    <name evidence="15" type="ORF">BG006_010542</name>
</gene>
<dbReference type="Proteomes" id="UP000696485">
    <property type="component" value="Unassembled WGS sequence"/>
</dbReference>
<reference evidence="15" key="1">
    <citation type="journal article" date="2020" name="Fungal Divers.">
        <title>Resolving the Mortierellaceae phylogeny through synthesis of multi-gene phylogenetics and phylogenomics.</title>
        <authorList>
            <person name="Vandepol N."/>
            <person name="Liber J."/>
            <person name="Desiro A."/>
            <person name="Na H."/>
            <person name="Kennedy M."/>
            <person name="Barry K."/>
            <person name="Grigoriev I.V."/>
            <person name="Miller A.N."/>
            <person name="O'Donnell K."/>
            <person name="Stajich J.E."/>
            <person name="Bonito G."/>
        </authorList>
    </citation>
    <scope>NUCLEOTIDE SEQUENCE</scope>
    <source>
        <strain evidence="15">NVP1</strain>
    </source>
</reference>
<dbReference type="SFLD" id="SFLDG00002">
    <property type="entry name" value="C1.7:_P-type_atpase_like"/>
    <property type="match status" value="1"/>
</dbReference>
<feature type="transmembrane region" description="Helical" evidence="12">
    <location>
        <begin position="1002"/>
        <end position="1020"/>
    </location>
</feature>
<dbReference type="SUPFAM" id="SSF81660">
    <property type="entry name" value="Metal cation-transporting ATPase, ATP-binding domain N"/>
    <property type="match status" value="1"/>
</dbReference>
<dbReference type="InterPro" id="IPR006544">
    <property type="entry name" value="P-type_TPase_V"/>
</dbReference>
<dbReference type="SFLD" id="SFLDF00027">
    <property type="entry name" value="p-type_atpase"/>
    <property type="match status" value="1"/>
</dbReference>
<dbReference type="PROSITE" id="PS00154">
    <property type="entry name" value="ATPASE_E1_E2"/>
    <property type="match status" value="1"/>
</dbReference>
<feature type="transmembrane region" description="Helical" evidence="12">
    <location>
        <begin position="1159"/>
        <end position="1181"/>
    </location>
</feature>
<feature type="transmembrane region" description="Helical" evidence="12">
    <location>
        <begin position="1119"/>
        <end position="1139"/>
    </location>
</feature>
<comment type="caution">
    <text evidence="15">The sequence shown here is derived from an EMBL/GenBank/DDBJ whole genome shotgun (WGS) entry which is preliminary data.</text>
</comment>
<evidence type="ECO:0000256" key="12">
    <source>
        <dbReference type="SAM" id="Phobius"/>
    </source>
</evidence>
<feature type="transmembrane region" description="Helical" evidence="12">
    <location>
        <begin position="59"/>
        <end position="81"/>
    </location>
</feature>
<dbReference type="Gene3D" id="2.70.150.10">
    <property type="entry name" value="Calcium-transporting ATPase, cytoplasmic transduction domain A"/>
    <property type="match status" value="1"/>
</dbReference>
<dbReference type="PANTHER" id="PTHR45630">
    <property type="entry name" value="CATION-TRANSPORTING ATPASE-RELATED"/>
    <property type="match status" value="1"/>
</dbReference>
<dbReference type="InterPro" id="IPR044492">
    <property type="entry name" value="P_typ_ATPase_HD_dom"/>
</dbReference>
<dbReference type="Pfam" id="PF23143">
    <property type="entry name" value="2TM_P5A-ATPase"/>
    <property type="match status" value="1"/>
</dbReference>
<organism evidence="15 16">
    <name type="scientific">Podila minutissima</name>
    <dbReference type="NCBI Taxonomy" id="64525"/>
    <lineage>
        <taxon>Eukaryota</taxon>
        <taxon>Fungi</taxon>
        <taxon>Fungi incertae sedis</taxon>
        <taxon>Mucoromycota</taxon>
        <taxon>Mortierellomycotina</taxon>
        <taxon>Mortierellomycetes</taxon>
        <taxon>Mortierellales</taxon>
        <taxon>Mortierellaceae</taxon>
        <taxon>Podila</taxon>
    </lineage>
</organism>
<name>A0A9P5SSX1_9FUNG</name>
<dbReference type="CDD" id="cd07543">
    <property type="entry name" value="P-type_ATPase_cation"/>
    <property type="match status" value="1"/>
</dbReference>
<dbReference type="InterPro" id="IPR023214">
    <property type="entry name" value="HAD_sf"/>
</dbReference>
<dbReference type="InterPro" id="IPR001757">
    <property type="entry name" value="P_typ_ATPase"/>
</dbReference>
<accession>A0A9P5SSX1</accession>
<evidence type="ECO:0000313" key="15">
    <source>
        <dbReference type="EMBL" id="KAF9335827.1"/>
    </source>
</evidence>
<feature type="domain" description="P-type ATPase A" evidence="13">
    <location>
        <begin position="252"/>
        <end position="381"/>
    </location>
</feature>
<comment type="similarity">
    <text evidence="2">Belongs to the cation transport ATPase (P-type) (TC 3.A.3) family. Type V subfamily.</text>
</comment>
<dbReference type="InterPro" id="IPR018303">
    <property type="entry name" value="ATPase_P-typ_P_site"/>
</dbReference>
<dbReference type="InterPro" id="IPR047820">
    <property type="entry name" value="P5A-type_ATPase"/>
</dbReference>
<evidence type="ECO:0000256" key="3">
    <source>
        <dbReference type="ARBA" id="ARBA00022692"/>
    </source>
</evidence>
<evidence type="ECO:0000256" key="8">
    <source>
        <dbReference type="ARBA" id="ARBA00022842"/>
    </source>
</evidence>
<feature type="domain" description="P5A-ATPase transmembrane helical hairpin" evidence="14">
    <location>
        <begin position="24"/>
        <end position="92"/>
    </location>
</feature>
<keyword evidence="10 12" id="KW-1133">Transmembrane helix</keyword>
<evidence type="ECO:0000256" key="4">
    <source>
        <dbReference type="ARBA" id="ARBA00022723"/>
    </source>
</evidence>
<dbReference type="Pfam" id="PF13246">
    <property type="entry name" value="Cation_ATPase"/>
    <property type="match status" value="1"/>
</dbReference>
<feature type="transmembrane region" description="Helical" evidence="12">
    <location>
        <begin position="29"/>
        <end position="47"/>
    </location>
</feature>
<keyword evidence="5" id="KW-0547">Nucleotide-binding</keyword>
<dbReference type="PRINTS" id="PR00119">
    <property type="entry name" value="CATATPASE"/>
</dbReference>
<dbReference type="Gene3D" id="3.40.50.1000">
    <property type="entry name" value="HAD superfamily/HAD-like"/>
    <property type="match status" value="1"/>
</dbReference>
<dbReference type="InterPro" id="IPR057255">
    <property type="entry name" value="2TM_P5A-ATPase"/>
</dbReference>
<dbReference type="SUPFAM" id="SSF81665">
    <property type="entry name" value="Calcium ATPase, transmembrane domain M"/>
    <property type="match status" value="1"/>
</dbReference>
<keyword evidence="16" id="KW-1185">Reference proteome</keyword>
<dbReference type="GO" id="GO:0016887">
    <property type="term" value="F:ATP hydrolysis activity"/>
    <property type="evidence" value="ECO:0007669"/>
    <property type="project" value="InterPro"/>
</dbReference>
<feature type="transmembrane region" description="Helical" evidence="12">
    <location>
        <begin position="1041"/>
        <end position="1061"/>
    </location>
</feature>
<feature type="transmembrane region" description="Helical" evidence="12">
    <location>
        <begin position="395"/>
        <end position="415"/>
    </location>
</feature>
<keyword evidence="3 12" id="KW-0812">Transmembrane</keyword>
<proteinExistence type="inferred from homology"/>
<keyword evidence="7" id="KW-0067">ATP-binding</keyword>
<keyword evidence="9" id="KW-1278">Translocase</keyword>
<dbReference type="InterPro" id="IPR036412">
    <property type="entry name" value="HAD-like_sf"/>
</dbReference>
<evidence type="ECO:0000256" key="7">
    <source>
        <dbReference type="ARBA" id="ARBA00022840"/>
    </source>
</evidence>
<dbReference type="Pfam" id="PF00122">
    <property type="entry name" value="E1-E2_ATPase"/>
    <property type="match status" value="1"/>
</dbReference>
<feature type="transmembrane region" description="Helical" evidence="12">
    <location>
        <begin position="219"/>
        <end position="239"/>
    </location>
</feature>
<keyword evidence="6" id="KW-0256">Endoplasmic reticulum</keyword>
<dbReference type="PANTHER" id="PTHR45630:SF7">
    <property type="entry name" value="ENDOPLASMIC RETICULUM TRANSMEMBRANE HELIX TRANSLOCASE"/>
    <property type="match status" value="1"/>
</dbReference>
<evidence type="ECO:0000313" key="16">
    <source>
        <dbReference type="Proteomes" id="UP000696485"/>
    </source>
</evidence>
<evidence type="ECO:0000256" key="1">
    <source>
        <dbReference type="ARBA" id="ARBA00004477"/>
    </source>
</evidence>
<dbReference type="SFLD" id="SFLDS00003">
    <property type="entry name" value="Haloacid_Dehalogenase"/>
    <property type="match status" value="1"/>
</dbReference>
<dbReference type="InterPro" id="IPR008250">
    <property type="entry name" value="ATPase_P-typ_transduc_dom_A_sf"/>
</dbReference>
<dbReference type="SUPFAM" id="SSF56784">
    <property type="entry name" value="HAD-like"/>
    <property type="match status" value="1"/>
</dbReference>